<dbReference type="AlphaFoldDB" id="A0A943EES2"/>
<feature type="domain" description="Fido" evidence="3">
    <location>
        <begin position="2"/>
        <end position="158"/>
    </location>
</feature>
<dbReference type="EMBL" id="JAGZCZ010000001">
    <property type="protein sequence ID" value="MBS5518829.1"/>
    <property type="molecule type" value="Genomic_DNA"/>
</dbReference>
<dbReference type="InterPro" id="IPR040198">
    <property type="entry name" value="Fido_containing"/>
</dbReference>
<dbReference type="Pfam" id="PF21248">
    <property type="entry name" value="SoFic-like_C"/>
    <property type="match status" value="1"/>
</dbReference>
<name>A0A943EES2_9FIRM</name>
<dbReference type="PANTHER" id="PTHR13504:SF35">
    <property type="entry name" value="PROTEIN ADENYLYLTRANSFERASE SOFIC"/>
    <property type="match status" value="1"/>
</dbReference>
<dbReference type="Proteomes" id="UP000754226">
    <property type="component" value="Unassembled WGS sequence"/>
</dbReference>
<sequence>MVWLSKIKEGHPLTINTFIELFQIVKERQDGIRSIPGTCLKNGAGEVIYTPSDNKYDILRLLGNLETFINVHDKDDIDSLIKLAILHYQFECIHPFPDGNGRVGRILNVLYLVQEQLLNFPILYLSRYIIENKTEYYRALKGVTENQDWERWILYVLDSVEQTAKNTLSKVKDIYTSRERMAQEIKNKLSSIYSKELVDLLFEQPYCKISFLVSRDLAKAQTASKYLRQLLEAGFLDVQSIGREKYYINRQLWDILTR</sequence>
<evidence type="ECO:0000313" key="5">
    <source>
        <dbReference type="Proteomes" id="UP000754226"/>
    </source>
</evidence>
<feature type="binding site" evidence="2">
    <location>
        <begin position="98"/>
        <end position="105"/>
    </location>
    <ligand>
        <name>ATP</name>
        <dbReference type="ChEBI" id="CHEBI:30616"/>
    </ligand>
</feature>
<evidence type="ECO:0000259" key="3">
    <source>
        <dbReference type="PROSITE" id="PS51459"/>
    </source>
</evidence>
<comment type="caution">
    <text evidence="4">The sequence shown here is derived from an EMBL/GenBank/DDBJ whole genome shotgun (WGS) entry which is preliminary data.</text>
</comment>
<evidence type="ECO:0000313" key="4">
    <source>
        <dbReference type="EMBL" id="MBS5518829.1"/>
    </source>
</evidence>
<feature type="binding site" evidence="2">
    <location>
        <begin position="136"/>
        <end position="137"/>
    </location>
    <ligand>
        <name>ATP</name>
        <dbReference type="ChEBI" id="CHEBI:30616"/>
    </ligand>
</feature>
<proteinExistence type="predicted"/>
<protein>
    <submittedName>
        <fullName evidence="4">Fic family protein</fullName>
    </submittedName>
</protein>
<reference evidence="4" key="1">
    <citation type="submission" date="2021-02" db="EMBL/GenBank/DDBJ databases">
        <title>Infant gut strain persistence is associated with maternal origin, phylogeny, and functional potential including surface adhesion and iron acquisition.</title>
        <authorList>
            <person name="Lou Y.C."/>
        </authorList>
    </citation>
    <scope>NUCLEOTIDE SEQUENCE</scope>
    <source>
        <strain evidence="4">L3_106_000M1_dasL3_106_000M1_concoct_15</strain>
    </source>
</reference>
<feature type="active site" evidence="1">
    <location>
        <position position="94"/>
    </location>
</feature>
<dbReference type="InterPro" id="IPR036597">
    <property type="entry name" value="Fido-like_dom_sf"/>
</dbReference>
<dbReference type="InterPro" id="IPR003812">
    <property type="entry name" value="Fido"/>
</dbReference>
<organism evidence="4 5">
    <name type="scientific">Acidaminococcus intestini</name>
    <dbReference type="NCBI Taxonomy" id="187327"/>
    <lineage>
        <taxon>Bacteria</taxon>
        <taxon>Bacillati</taxon>
        <taxon>Bacillota</taxon>
        <taxon>Negativicutes</taxon>
        <taxon>Acidaminococcales</taxon>
        <taxon>Acidaminococcaceae</taxon>
        <taxon>Acidaminococcus</taxon>
    </lineage>
</organism>
<gene>
    <name evidence="4" type="ORF">KHX13_00550</name>
</gene>
<accession>A0A943EES2</accession>
<dbReference type="Gene3D" id="1.10.3290.10">
    <property type="entry name" value="Fido-like domain"/>
    <property type="match status" value="1"/>
</dbReference>
<evidence type="ECO:0000256" key="1">
    <source>
        <dbReference type="PIRSR" id="PIRSR640198-1"/>
    </source>
</evidence>
<keyword evidence="2" id="KW-0067">ATP-binding</keyword>
<dbReference type="Pfam" id="PF02661">
    <property type="entry name" value="Fic"/>
    <property type="match status" value="1"/>
</dbReference>
<dbReference type="SUPFAM" id="SSF140931">
    <property type="entry name" value="Fic-like"/>
    <property type="match status" value="1"/>
</dbReference>
<dbReference type="PROSITE" id="PS51459">
    <property type="entry name" value="FIDO"/>
    <property type="match status" value="1"/>
</dbReference>
<dbReference type="PANTHER" id="PTHR13504">
    <property type="entry name" value="FIDO DOMAIN-CONTAINING PROTEIN DDB_G0283145"/>
    <property type="match status" value="1"/>
</dbReference>
<dbReference type="InterPro" id="IPR048770">
    <property type="entry name" value="SoFic-like_C"/>
</dbReference>
<dbReference type="GO" id="GO:0005524">
    <property type="term" value="F:ATP binding"/>
    <property type="evidence" value="ECO:0007669"/>
    <property type="project" value="UniProtKB-KW"/>
</dbReference>
<evidence type="ECO:0000256" key="2">
    <source>
        <dbReference type="PIRSR" id="PIRSR640198-2"/>
    </source>
</evidence>
<keyword evidence="2" id="KW-0547">Nucleotide-binding</keyword>